<name>A0A5R9DRZ8_9ACTN</name>
<comment type="caution">
    <text evidence="1">The sequence shown here is derived from an EMBL/GenBank/DDBJ whole genome shotgun (WGS) entry which is preliminary data.</text>
</comment>
<accession>A0A5R9DRZ8</accession>
<evidence type="ECO:0000313" key="2">
    <source>
        <dbReference type="Proteomes" id="UP000305921"/>
    </source>
</evidence>
<sequence length="109" mass="11971">MHDHPTHCSNSPGQLHGYDCHAARCADTGHPRLDRGHTGAACNTRWSGHRPGENECRDCGLLIHPRADNADLLPLPDLHRLHAECEWGITRQRMALRGRETAAGAEAGQ</sequence>
<protein>
    <submittedName>
        <fullName evidence="1">Uncharacterized protein</fullName>
    </submittedName>
</protein>
<dbReference type="RefSeq" id="WP_138058091.1">
    <property type="nucleotide sequence ID" value="NZ_VAWE01000002.1"/>
</dbReference>
<gene>
    <name evidence="1" type="ORF">FEF34_38450</name>
</gene>
<dbReference type="EMBL" id="VAWE01000002">
    <property type="protein sequence ID" value="TLQ39279.1"/>
    <property type="molecule type" value="Genomic_DNA"/>
</dbReference>
<keyword evidence="2" id="KW-1185">Reference proteome</keyword>
<dbReference type="AlphaFoldDB" id="A0A5R9DRZ8"/>
<proteinExistence type="predicted"/>
<evidence type="ECO:0000313" key="1">
    <source>
        <dbReference type="EMBL" id="TLQ39279.1"/>
    </source>
</evidence>
<dbReference type="Proteomes" id="UP000305921">
    <property type="component" value="Unassembled WGS sequence"/>
</dbReference>
<reference evidence="1 2" key="1">
    <citation type="submission" date="2019-05" db="EMBL/GenBank/DDBJ databases">
        <title>Streptomyces marianii sp. nov., a novel marine actinomycete from southern coast of India.</title>
        <authorList>
            <person name="Iniyan A.M."/>
            <person name="Wink J."/>
            <person name="Ramprasad E."/>
            <person name="Ramana C.V."/>
            <person name="Bunk B."/>
            <person name="Sproer C."/>
            <person name="Joseph F.-J.R.S."/>
            <person name="Vincent S.G.P."/>
        </authorList>
    </citation>
    <scope>NUCLEOTIDE SEQUENCE [LARGE SCALE GENOMIC DNA]</scope>
    <source>
        <strain evidence="1 2">ICN19</strain>
    </source>
</reference>
<organism evidence="1 2">
    <name type="scientific">Streptomyces marianii</name>
    <dbReference type="NCBI Taxonomy" id="1817406"/>
    <lineage>
        <taxon>Bacteria</taxon>
        <taxon>Bacillati</taxon>
        <taxon>Actinomycetota</taxon>
        <taxon>Actinomycetes</taxon>
        <taxon>Kitasatosporales</taxon>
        <taxon>Streptomycetaceae</taxon>
        <taxon>Streptomyces</taxon>
    </lineage>
</organism>
<dbReference type="OrthoDB" id="4173178at2"/>